<protein>
    <submittedName>
        <fullName evidence="3">Uncharacterized protein DUF2147</fullName>
    </submittedName>
</protein>
<keyword evidence="1" id="KW-0732">Signal</keyword>
<dbReference type="RefSeq" id="WP_132529457.1">
    <property type="nucleotide sequence ID" value="NZ_BMJO01000001.1"/>
</dbReference>
<evidence type="ECO:0000313" key="4">
    <source>
        <dbReference type="Proteomes" id="UP000295684"/>
    </source>
</evidence>
<evidence type="ECO:0000313" key="3">
    <source>
        <dbReference type="EMBL" id="TCO31329.1"/>
    </source>
</evidence>
<proteinExistence type="predicted"/>
<dbReference type="Proteomes" id="UP000295684">
    <property type="component" value="Unassembled WGS sequence"/>
</dbReference>
<organism evidence="3 4">
    <name type="scientific">Pedobacter psychrotolerans</name>
    <dbReference type="NCBI Taxonomy" id="1843235"/>
    <lineage>
        <taxon>Bacteria</taxon>
        <taxon>Pseudomonadati</taxon>
        <taxon>Bacteroidota</taxon>
        <taxon>Sphingobacteriia</taxon>
        <taxon>Sphingobacteriales</taxon>
        <taxon>Sphingobacteriaceae</taxon>
        <taxon>Pedobacter</taxon>
    </lineage>
</organism>
<dbReference type="Gene3D" id="2.40.128.520">
    <property type="match status" value="1"/>
</dbReference>
<evidence type="ECO:0000259" key="2">
    <source>
        <dbReference type="Pfam" id="PF09917"/>
    </source>
</evidence>
<sequence length="143" mass="16261">MRKFPLLMLLFVAMSFSVFAQNKDAIVGKWLNPSGEGQIEIYKKGDKYFGKLAWIKEPNINGKPKLDVNNPSVTMKKRPLLNLELLKDFVYDDGKWTDGTIYDPKSGKTYSCNMTMKGNDVLNVRGYVGISLLGRSETFKRVK</sequence>
<accession>A0A4R2HM83</accession>
<name>A0A4R2HM83_9SPHI</name>
<dbReference type="PANTHER" id="PTHR36919">
    <property type="entry name" value="BLR1215 PROTEIN"/>
    <property type="match status" value="1"/>
</dbReference>
<dbReference type="AlphaFoldDB" id="A0A4R2HM83"/>
<dbReference type="PANTHER" id="PTHR36919:SF2">
    <property type="entry name" value="BLL6627 PROTEIN"/>
    <property type="match status" value="1"/>
</dbReference>
<reference evidence="3 4" key="1">
    <citation type="submission" date="2019-03" db="EMBL/GenBank/DDBJ databases">
        <title>Genomic Encyclopedia of Type Strains, Phase IV (KMG-IV): sequencing the most valuable type-strain genomes for metagenomic binning, comparative biology and taxonomic classification.</title>
        <authorList>
            <person name="Goeker M."/>
        </authorList>
    </citation>
    <scope>NUCLEOTIDE SEQUENCE [LARGE SCALE GENOMIC DNA]</scope>
    <source>
        <strain evidence="3 4">DSM 103236</strain>
    </source>
</reference>
<dbReference type="OrthoDB" id="9814399at2"/>
<dbReference type="InterPro" id="IPR019223">
    <property type="entry name" value="DUF2147"/>
</dbReference>
<gene>
    <name evidence="3" type="ORF">EV200_101779</name>
</gene>
<dbReference type="Pfam" id="PF09917">
    <property type="entry name" value="DUF2147"/>
    <property type="match status" value="1"/>
</dbReference>
<feature type="domain" description="DUF2147" evidence="2">
    <location>
        <begin position="28"/>
        <end position="141"/>
    </location>
</feature>
<comment type="caution">
    <text evidence="3">The sequence shown here is derived from an EMBL/GenBank/DDBJ whole genome shotgun (WGS) entry which is preliminary data.</text>
</comment>
<feature type="signal peptide" evidence="1">
    <location>
        <begin position="1"/>
        <end position="20"/>
    </location>
</feature>
<dbReference type="EMBL" id="SLWO01000001">
    <property type="protein sequence ID" value="TCO31329.1"/>
    <property type="molecule type" value="Genomic_DNA"/>
</dbReference>
<feature type="chain" id="PRO_5020736194" evidence="1">
    <location>
        <begin position="21"/>
        <end position="143"/>
    </location>
</feature>
<evidence type="ECO:0000256" key="1">
    <source>
        <dbReference type="SAM" id="SignalP"/>
    </source>
</evidence>